<feature type="region of interest" description="Disordered" evidence="1">
    <location>
        <begin position="1"/>
        <end position="22"/>
    </location>
</feature>
<evidence type="ECO:0000313" key="3">
    <source>
        <dbReference type="Proteomes" id="UP001281614"/>
    </source>
</evidence>
<evidence type="ECO:0000256" key="1">
    <source>
        <dbReference type="SAM" id="MobiDB-lite"/>
    </source>
</evidence>
<keyword evidence="3" id="KW-1185">Reference proteome</keyword>
<proteinExistence type="predicted"/>
<gene>
    <name evidence="2" type="ORF">CKAH01_07990</name>
</gene>
<dbReference type="EMBL" id="VYYT01000456">
    <property type="protein sequence ID" value="KAK2734756.1"/>
    <property type="molecule type" value="Genomic_DNA"/>
</dbReference>
<evidence type="ECO:0000313" key="2">
    <source>
        <dbReference type="EMBL" id="KAK2734756.1"/>
    </source>
</evidence>
<feature type="region of interest" description="Disordered" evidence="1">
    <location>
        <begin position="38"/>
        <end position="67"/>
    </location>
</feature>
<organism evidence="2 3">
    <name type="scientific">Colletotrichum kahawae</name>
    <name type="common">Coffee berry disease fungus</name>
    <dbReference type="NCBI Taxonomy" id="34407"/>
    <lineage>
        <taxon>Eukaryota</taxon>
        <taxon>Fungi</taxon>
        <taxon>Dikarya</taxon>
        <taxon>Ascomycota</taxon>
        <taxon>Pezizomycotina</taxon>
        <taxon>Sordariomycetes</taxon>
        <taxon>Hypocreomycetidae</taxon>
        <taxon>Glomerellales</taxon>
        <taxon>Glomerellaceae</taxon>
        <taxon>Colletotrichum</taxon>
        <taxon>Colletotrichum gloeosporioides species complex</taxon>
    </lineage>
</organism>
<accession>A0AAE0D0Y8</accession>
<reference evidence="2" key="1">
    <citation type="submission" date="2023-02" db="EMBL/GenBank/DDBJ databases">
        <title>Colletotrichum kahawae CIFC_Que2 genome sequencing and assembly.</title>
        <authorList>
            <person name="Baroncelli R."/>
        </authorList>
    </citation>
    <scope>NUCLEOTIDE SEQUENCE</scope>
    <source>
        <strain evidence="2">CIFC_Que2</strain>
    </source>
</reference>
<name>A0AAE0D0Y8_COLKA</name>
<dbReference type="Proteomes" id="UP001281614">
    <property type="component" value="Unassembled WGS sequence"/>
</dbReference>
<protein>
    <submittedName>
        <fullName evidence="2">Uncharacterized protein</fullName>
    </submittedName>
</protein>
<feature type="compositionally biased region" description="Basic and acidic residues" evidence="1">
    <location>
        <begin position="1"/>
        <end position="14"/>
    </location>
</feature>
<dbReference type="AlphaFoldDB" id="A0AAE0D0Y8"/>
<comment type="caution">
    <text evidence="2">The sequence shown here is derived from an EMBL/GenBank/DDBJ whole genome shotgun (WGS) entry which is preliminary data.</text>
</comment>
<sequence length="67" mass="7229">MRASKKNTDNETHKSPLRTSTSMHIALLTVGAAADPIKVKTSNKHNKGHQTNDNPAVLENLKTPGPD</sequence>